<gene>
    <name evidence="1" type="ORF">CALMAC_LOCUS20911</name>
</gene>
<name>A0A653DW02_CALMS</name>
<dbReference type="AlphaFoldDB" id="A0A653DW02"/>
<keyword evidence="2" id="KW-1185">Reference proteome</keyword>
<accession>A0A653DW02</accession>
<dbReference type="OrthoDB" id="10041151at2759"/>
<sequence length="170" mass="19813">MSPTFRRKKLMVQHAEDQKSEEESLKQLVIDSRDQLTYTEQLYKQMKLGLENHLITNDEDLIPTCDRHIALLSHMNESSDAYKMSMGDKAVTTGLLSQWRILKVRCMKMQEYRRLQKQILELKSFITSVSMPDKNKVYPQNIEMEDIHNEIDCCNVFVTFRPGLTVAGVV</sequence>
<reference evidence="1 2" key="1">
    <citation type="submission" date="2019-01" db="EMBL/GenBank/DDBJ databases">
        <authorList>
            <person name="Sayadi A."/>
        </authorList>
    </citation>
    <scope>NUCLEOTIDE SEQUENCE [LARGE SCALE GENOMIC DNA]</scope>
</reference>
<protein>
    <submittedName>
        <fullName evidence="1">Uncharacterized protein</fullName>
    </submittedName>
</protein>
<proteinExistence type="predicted"/>
<evidence type="ECO:0000313" key="1">
    <source>
        <dbReference type="EMBL" id="VEN64376.1"/>
    </source>
</evidence>
<evidence type="ECO:0000313" key="2">
    <source>
        <dbReference type="Proteomes" id="UP000410492"/>
    </source>
</evidence>
<organism evidence="1 2">
    <name type="scientific">Callosobruchus maculatus</name>
    <name type="common">Southern cowpea weevil</name>
    <name type="synonym">Pulse bruchid</name>
    <dbReference type="NCBI Taxonomy" id="64391"/>
    <lineage>
        <taxon>Eukaryota</taxon>
        <taxon>Metazoa</taxon>
        <taxon>Ecdysozoa</taxon>
        <taxon>Arthropoda</taxon>
        <taxon>Hexapoda</taxon>
        <taxon>Insecta</taxon>
        <taxon>Pterygota</taxon>
        <taxon>Neoptera</taxon>
        <taxon>Endopterygota</taxon>
        <taxon>Coleoptera</taxon>
        <taxon>Polyphaga</taxon>
        <taxon>Cucujiformia</taxon>
        <taxon>Chrysomeloidea</taxon>
        <taxon>Chrysomelidae</taxon>
        <taxon>Bruchinae</taxon>
        <taxon>Bruchini</taxon>
        <taxon>Callosobruchus</taxon>
    </lineage>
</organism>
<dbReference type="EMBL" id="CAACVG010015310">
    <property type="protein sequence ID" value="VEN64376.1"/>
    <property type="molecule type" value="Genomic_DNA"/>
</dbReference>
<dbReference type="Proteomes" id="UP000410492">
    <property type="component" value="Unassembled WGS sequence"/>
</dbReference>